<feature type="compositionally biased region" description="Gly residues" evidence="1">
    <location>
        <begin position="453"/>
        <end position="472"/>
    </location>
</feature>
<dbReference type="Proteomes" id="UP000770015">
    <property type="component" value="Unassembled WGS sequence"/>
</dbReference>
<evidence type="ECO:0000313" key="2">
    <source>
        <dbReference type="EMBL" id="KAH6693723.1"/>
    </source>
</evidence>
<feature type="compositionally biased region" description="Basic and acidic residues" evidence="1">
    <location>
        <begin position="324"/>
        <end position="376"/>
    </location>
</feature>
<dbReference type="OrthoDB" id="4846841at2759"/>
<feature type="region of interest" description="Disordered" evidence="1">
    <location>
        <begin position="323"/>
        <end position="533"/>
    </location>
</feature>
<proteinExistence type="predicted"/>
<organism evidence="2 3">
    <name type="scientific">Plectosphaerella plurivora</name>
    <dbReference type="NCBI Taxonomy" id="936078"/>
    <lineage>
        <taxon>Eukaryota</taxon>
        <taxon>Fungi</taxon>
        <taxon>Dikarya</taxon>
        <taxon>Ascomycota</taxon>
        <taxon>Pezizomycotina</taxon>
        <taxon>Sordariomycetes</taxon>
        <taxon>Hypocreomycetidae</taxon>
        <taxon>Glomerellales</taxon>
        <taxon>Plectosphaerellaceae</taxon>
        <taxon>Plectosphaerella</taxon>
    </lineage>
</organism>
<dbReference type="AlphaFoldDB" id="A0A9P8VJ90"/>
<comment type="caution">
    <text evidence="2">The sequence shown here is derived from an EMBL/GenBank/DDBJ whole genome shotgun (WGS) entry which is preliminary data.</text>
</comment>
<evidence type="ECO:0000313" key="3">
    <source>
        <dbReference type="Proteomes" id="UP000770015"/>
    </source>
</evidence>
<gene>
    <name evidence="2" type="ORF">F5X68DRAFT_273245</name>
</gene>
<reference evidence="2" key="1">
    <citation type="journal article" date="2021" name="Nat. Commun.">
        <title>Genetic determinants of endophytism in the Arabidopsis root mycobiome.</title>
        <authorList>
            <person name="Mesny F."/>
            <person name="Miyauchi S."/>
            <person name="Thiergart T."/>
            <person name="Pickel B."/>
            <person name="Atanasova L."/>
            <person name="Karlsson M."/>
            <person name="Huettel B."/>
            <person name="Barry K.W."/>
            <person name="Haridas S."/>
            <person name="Chen C."/>
            <person name="Bauer D."/>
            <person name="Andreopoulos W."/>
            <person name="Pangilinan J."/>
            <person name="LaButti K."/>
            <person name="Riley R."/>
            <person name="Lipzen A."/>
            <person name="Clum A."/>
            <person name="Drula E."/>
            <person name="Henrissat B."/>
            <person name="Kohler A."/>
            <person name="Grigoriev I.V."/>
            <person name="Martin F.M."/>
            <person name="Hacquard S."/>
        </authorList>
    </citation>
    <scope>NUCLEOTIDE SEQUENCE</scope>
    <source>
        <strain evidence="2">MPI-SDFR-AT-0117</strain>
    </source>
</reference>
<name>A0A9P8VJ90_9PEZI</name>
<keyword evidence="3" id="KW-1185">Reference proteome</keyword>
<dbReference type="EMBL" id="JAGSXJ010000003">
    <property type="protein sequence ID" value="KAH6693723.1"/>
    <property type="molecule type" value="Genomic_DNA"/>
</dbReference>
<accession>A0A9P8VJ90</accession>
<evidence type="ECO:0000256" key="1">
    <source>
        <dbReference type="SAM" id="MobiDB-lite"/>
    </source>
</evidence>
<feature type="compositionally biased region" description="Low complexity" evidence="1">
    <location>
        <begin position="473"/>
        <end position="483"/>
    </location>
</feature>
<feature type="region of interest" description="Disordered" evidence="1">
    <location>
        <begin position="249"/>
        <end position="308"/>
    </location>
</feature>
<protein>
    <submittedName>
        <fullName evidence="2">Uncharacterized protein</fullName>
    </submittedName>
</protein>
<feature type="compositionally biased region" description="Basic and acidic residues" evidence="1">
    <location>
        <begin position="503"/>
        <end position="524"/>
    </location>
</feature>
<sequence>MLDENLPTYHFKPSTDSPLHTILYFTHNGSDSAATYILMRADPALPQAKNKYAVALTEASSQSIIYAESLVEPSWTQPTLSQAEIRANNGVPPPATPVVPDTVTLDLYNPDSQVVIRSKPGSWGKSDSWEFELPEQSFRAPSASMLDRDAEASAPPIADVVPKVVFRWKKESRLGKEMTCYMVGRSVDGRKSKEPDITIAMFKESRHGGSTVTIYEPNLRRVDVQDRKGLDIVLLLGAEVVRDVWLNPKPGLFNTGASPPPTAGRRKDSRGQSSSPVGGVTMSGAIGAAVPPPPPTTASAVPPPRKDQHEIDAETRRLQAMVAEEERQARERERQARERERQDAEEARRIKAMLDQEENERRRKQAEVEAETERLRRQYGVQGQAYGGGPSPMSPEGNVPGLPPRPGGAGRGTYFATNNLPHPSPPPRPVSAGPSGAQMSGGSQGWWKPSNGGSSGGGGHQHSASGGAGAGGKKPSSNPLSGLLGSGGVYGNPAASVSNFFQRHRDQHAEGSRPREVDGDDGRKLTKKRSTHF</sequence>